<sequence length="105" mass="11093">MSFQSVKMASLLLGAIALTSLSAGAWAQPLQSGAIAQSINRSALQDLNLTSQQMLELRKIHDNEQKQIAAVLTSTQSSQLSQAIQSGKKNGGCPANAEADERPDN</sequence>
<feature type="signal peptide" evidence="2">
    <location>
        <begin position="1"/>
        <end position="27"/>
    </location>
</feature>
<gene>
    <name evidence="3" type="ORF">DO97_13745</name>
</gene>
<dbReference type="EMBL" id="JJML01000042">
    <property type="protein sequence ID" value="KGF71968.1"/>
    <property type="molecule type" value="Genomic_DNA"/>
</dbReference>
<evidence type="ECO:0000256" key="1">
    <source>
        <dbReference type="SAM" id="MobiDB-lite"/>
    </source>
</evidence>
<accession>A0A098TMA1</accession>
<evidence type="ECO:0000256" key="2">
    <source>
        <dbReference type="SAM" id="SignalP"/>
    </source>
</evidence>
<feature type="chain" id="PRO_5001941047" evidence="2">
    <location>
        <begin position="28"/>
        <end position="105"/>
    </location>
</feature>
<evidence type="ECO:0000313" key="4">
    <source>
        <dbReference type="Proteomes" id="UP000030170"/>
    </source>
</evidence>
<feature type="region of interest" description="Disordered" evidence="1">
    <location>
        <begin position="81"/>
        <end position="105"/>
    </location>
</feature>
<dbReference type="RefSeq" id="WP_036535200.1">
    <property type="nucleotide sequence ID" value="NZ_JJML01000042.1"/>
</dbReference>
<name>A0A098TMA1_9CYAN</name>
<dbReference type="AlphaFoldDB" id="A0A098TMA1"/>
<dbReference type="Proteomes" id="UP000030170">
    <property type="component" value="Unassembled WGS sequence"/>
</dbReference>
<protein>
    <submittedName>
        <fullName evidence="3">Uncharacterized protein</fullName>
    </submittedName>
</protein>
<keyword evidence="2" id="KW-0732">Signal</keyword>
<reference evidence="3 4" key="1">
    <citation type="journal article" date="2014" name="Mol. Ecol.">
        <title>Evolution of Synechococcus.</title>
        <authorList>
            <person name="Dvorak P."/>
            <person name="Casamatta D."/>
            <person name="Hasler P."/>
            <person name="Poulickova A."/>
            <person name="Ondrej V."/>
            <person name="Sanges R."/>
        </authorList>
    </citation>
    <scope>NUCLEOTIDE SEQUENCE [LARGE SCALE GENOMIC DNA]</scope>
    <source>
        <strain evidence="3 4">CAUP A 1101</strain>
    </source>
</reference>
<organism evidence="3 4">
    <name type="scientific">Neosynechococcus sphagnicola sy1</name>
    <dbReference type="NCBI Taxonomy" id="1497020"/>
    <lineage>
        <taxon>Bacteria</taxon>
        <taxon>Bacillati</taxon>
        <taxon>Cyanobacteriota</taxon>
        <taxon>Cyanophyceae</taxon>
        <taxon>Neosynechococcales</taxon>
        <taxon>Neosynechococcaceae</taxon>
        <taxon>Neosynechococcus</taxon>
    </lineage>
</organism>
<evidence type="ECO:0000313" key="3">
    <source>
        <dbReference type="EMBL" id="KGF71968.1"/>
    </source>
</evidence>
<proteinExistence type="predicted"/>
<keyword evidence="4" id="KW-1185">Reference proteome</keyword>
<comment type="caution">
    <text evidence="3">The sequence shown here is derived from an EMBL/GenBank/DDBJ whole genome shotgun (WGS) entry which is preliminary data.</text>
</comment>